<accession>A0A2H3KRX7</accession>
<dbReference type="Proteomes" id="UP000220828">
    <property type="component" value="Unassembled WGS sequence"/>
</dbReference>
<name>A0A2H3KRX7_9FLAO</name>
<protein>
    <submittedName>
        <fullName evidence="1">Uncharacterized protein</fullName>
    </submittedName>
</protein>
<dbReference type="AlphaFoldDB" id="A0A2H3KRX7"/>
<proteinExistence type="predicted"/>
<gene>
    <name evidence="1" type="ORF">B0A77_14625</name>
</gene>
<dbReference type="EMBL" id="PCMW01000126">
    <property type="protein sequence ID" value="PDS21967.1"/>
    <property type="molecule type" value="Genomic_DNA"/>
</dbReference>
<comment type="caution">
    <text evidence="1">The sequence shown here is derived from an EMBL/GenBank/DDBJ whole genome shotgun (WGS) entry which is preliminary data.</text>
</comment>
<organism evidence="1 2">
    <name type="scientific">Flavobacterium branchiophilum</name>
    <dbReference type="NCBI Taxonomy" id="55197"/>
    <lineage>
        <taxon>Bacteria</taxon>
        <taxon>Pseudomonadati</taxon>
        <taxon>Bacteroidota</taxon>
        <taxon>Flavobacteriia</taxon>
        <taxon>Flavobacteriales</taxon>
        <taxon>Flavobacteriaceae</taxon>
        <taxon>Flavobacterium</taxon>
    </lineage>
</organism>
<sequence>MKVRSKKLEVGKTKRKKFEKSLVNRDCPLEVARVRDRARHHVLVIARRQKKEAPPERLAW</sequence>
<evidence type="ECO:0000313" key="2">
    <source>
        <dbReference type="Proteomes" id="UP000220828"/>
    </source>
</evidence>
<evidence type="ECO:0000313" key="1">
    <source>
        <dbReference type="EMBL" id="PDS21967.1"/>
    </source>
</evidence>
<reference evidence="1 2" key="1">
    <citation type="submission" date="2017-09" db="EMBL/GenBank/DDBJ databases">
        <title>Whole genomes of Flavobacteriaceae.</title>
        <authorList>
            <person name="Stine C."/>
            <person name="Li C."/>
            <person name="Tadesse D."/>
        </authorList>
    </citation>
    <scope>NUCLEOTIDE SEQUENCE [LARGE SCALE GENOMIC DNA]</scope>
    <source>
        <strain evidence="1 2">ATCC 35036</strain>
    </source>
</reference>